<sequence>MVTVTGGTCFGLMGISQDAANVGRVRAWIIERLEEKIAFPLFMATETRNDIVSCASEIVANSVVHAAHGTRGDAVKIRLILLRYRIRVEVTDPGPRNQGGALHADTPNSDAETGRGLFIVDALSADWGDRLDGDGRMTWFELER</sequence>
<evidence type="ECO:0000313" key="3">
    <source>
        <dbReference type="EMBL" id="TDD66785.1"/>
    </source>
</evidence>
<protein>
    <submittedName>
        <fullName evidence="3">ATP-binding protein</fullName>
    </submittedName>
</protein>
<keyword evidence="1" id="KW-0723">Serine/threonine-protein kinase</keyword>
<evidence type="ECO:0000259" key="2">
    <source>
        <dbReference type="Pfam" id="PF13581"/>
    </source>
</evidence>
<keyword evidence="1" id="KW-0808">Transferase</keyword>
<dbReference type="OrthoDB" id="4284922at2"/>
<proteinExistence type="predicted"/>
<dbReference type="InterPro" id="IPR036890">
    <property type="entry name" value="HATPase_C_sf"/>
</dbReference>
<evidence type="ECO:0000313" key="4">
    <source>
        <dbReference type="Proteomes" id="UP000294513"/>
    </source>
</evidence>
<keyword evidence="4" id="KW-1185">Reference proteome</keyword>
<dbReference type="Gene3D" id="3.30.565.10">
    <property type="entry name" value="Histidine kinase-like ATPase, C-terminal domain"/>
    <property type="match status" value="1"/>
</dbReference>
<keyword evidence="3" id="KW-0547">Nucleotide-binding</keyword>
<dbReference type="InterPro" id="IPR050267">
    <property type="entry name" value="Anti-sigma-factor_SerPK"/>
</dbReference>
<dbReference type="Pfam" id="PF13581">
    <property type="entry name" value="HATPase_c_2"/>
    <property type="match status" value="1"/>
</dbReference>
<dbReference type="AlphaFoldDB" id="A0A4R5A5D9"/>
<gene>
    <name evidence="3" type="ORF">E1298_39985</name>
</gene>
<dbReference type="GO" id="GO:0005524">
    <property type="term" value="F:ATP binding"/>
    <property type="evidence" value="ECO:0007669"/>
    <property type="project" value="UniProtKB-KW"/>
</dbReference>
<comment type="caution">
    <text evidence="3">The sequence shown here is derived from an EMBL/GenBank/DDBJ whole genome shotgun (WGS) entry which is preliminary data.</text>
</comment>
<dbReference type="CDD" id="cd16936">
    <property type="entry name" value="HATPase_RsbW-like"/>
    <property type="match status" value="1"/>
</dbReference>
<dbReference type="EMBL" id="SMKU01000375">
    <property type="protein sequence ID" value="TDD66785.1"/>
    <property type="molecule type" value="Genomic_DNA"/>
</dbReference>
<reference evidence="3 4" key="1">
    <citation type="submission" date="2019-03" db="EMBL/GenBank/DDBJ databases">
        <title>Draft genome sequences of novel Actinobacteria.</title>
        <authorList>
            <person name="Sahin N."/>
            <person name="Ay H."/>
            <person name="Saygin H."/>
        </authorList>
    </citation>
    <scope>NUCLEOTIDE SEQUENCE [LARGE SCALE GENOMIC DNA]</scope>
    <source>
        <strain evidence="3 4">H3C3</strain>
    </source>
</reference>
<dbReference type="SUPFAM" id="SSF55874">
    <property type="entry name" value="ATPase domain of HSP90 chaperone/DNA topoisomerase II/histidine kinase"/>
    <property type="match status" value="1"/>
</dbReference>
<dbReference type="GO" id="GO:0004674">
    <property type="term" value="F:protein serine/threonine kinase activity"/>
    <property type="evidence" value="ECO:0007669"/>
    <property type="project" value="UniProtKB-KW"/>
</dbReference>
<dbReference type="InterPro" id="IPR003594">
    <property type="entry name" value="HATPase_dom"/>
</dbReference>
<evidence type="ECO:0000256" key="1">
    <source>
        <dbReference type="ARBA" id="ARBA00022527"/>
    </source>
</evidence>
<dbReference type="PANTHER" id="PTHR35526:SF3">
    <property type="entry name" value="ANTI-SIGMA-F FACTOR RSBW"/>
    <property type="match status" value="1"/>
</dbReference>
<dbReference type="PANTHER" id="PTHR35526">
    <property type="entry name" value="ANTI-SIGMA-F FACTOR RSBW-RELATED"/>
    <property type="match status" value="1"/>
</dbReference>
<keyword evidence="3" id="KW-0067">ATP-binding</keyword>
<dbReference type="RefSeq" id="WP_131902595.1">
    <property type="nucleotide sequence ID" value="NZ_SMKU01000375.1"/>
</dbReference>
<name>A0A4R5A5D9_9ACTN</name>
<accession>A0A4R5A5D9</accession>
<dbReference type="Proteomes" id="UP000294513">
    <property type="component" value="Unassembled WGS sequence"/>
</dbReference>
<feature type="domain" description="Histidine kinase/HSP90-like ATPase" evidence="2">
    <location>
        <begin position="42"/>
        <end position="137"/>
    </location>
</feature>
<keyword evidence="1" id="KW-0418">Kinase</keyword>
<organism evidence="3 4">
    <name type="scientific">Actinomadura rubrisoli</name>
    <dbReference type="NCBI Taxonomy" id="2530368"/>
    <lineage>
        <taxon>Bacteria</taxon>
        <taxon>Bacillati</taxon>
        <taxon>Actinomycetota</taxon>
        <taxon>Actinomycetes</taxon>
        <taxon>Streptosporangiales</taxon>
        <taxon>Thermomonosporaceae</taxon>
        <taxon>Actinomadura</taxon>
    </lineage>
</organism>